<evidence type="ECO:0000256" key="5">
    <source>
        <dbReference type="ARBA" id="ARBA00022989"/>
    </source>
</evidence>
<dbReference type="Pfam" id="PF00873">
    <property type="entry name" value="ACR_tran"/>
    <property type="match status" value="1"/>
</dbReference>
<dbReference type="GO" id="GO:0042910">
    <property type="term" value="F:xenobiotic transmembrane transporter activity"/>
    <property type="evidence" value="ECO:0007669"/>
    <property type="project" value="TreeGrafter"/>
</dbReference>
<evidence type="ECO:0000256" key="6">
    <source>
        <dbReference type="ARBA" id="ARBA00023136"/>
    </source>
</evidence>
<dbReference type="GO" id="GO:0005886">
    <property type="term" value="C:plasma membrane"/>
    <property type="evidence" value="ECO:0007669"/>
    <property type="project" value="TreeGrafter"/>
</dbReference>
<evidence type="ECO:0000313" key="9">
    <source>
        <dbReference type="Proteomes" id="UP000676409"/>
    </source>
</evidence>
<dbReference type="Gene3D" id="1.20.1640.10">
    <property type="entry name" value="Multidrug efflux transporter AcrB transmembrane domain"/>
    <property type="match status" value="1"/>
</dbReference>
<keyword evidence="6 7" id="KW-0472">Membrane</keyword>
<accession>A0A975G682</accession>
<organism evidence="8 9">
    <name type="scientific">Phenylobacterium montanum</name>
    <dbReference type="NCBI Taxonomy" id="2823693"/>
    <lineage>
        <taxon>Bacteria</taxon>
        <taxon>Pseudomonadati</taxon>
        <taxon>Pseudomonadota</taxon>
        <taxon>Alphaproteobacteria</taxon>
        <taxon>Caulobacterales</taxon>
        <taxon>Caulobacteraceae</taxon>
        <taxon>Phenylobacterium</taxon>
    </lineage>
</organism>
<dbReference type="AlphaFoldDB" id="A0A975G682"/>
<proteinExistence type="predicted"/>
<feature type="transmembrane region" description="Helical" evidence="7">
    <location>
        <begin position="312"/>
        <end position="338"/>
    </location>
</feature>
<dbReference type="InterPro" id="IPR001036">
    <property type="entry name" value="Acrflvin-R"/>
</dbReference>
<reference evidence="8" key="1">
    <citation type="submission" date="2021-04" db="EMBL/GenBank/DDBJ databases">
        <title>The complete genome sequence of Caulobacter sp. S6.</title>
        <authorList>
            <person name="Tang Y."/>
            <person name="Ouyang W."/>
            <person name="Liu Q."/>
            <person name="Huang B."/>
            <person name="Guo Z."/>
            <person name="Lei P."/>
        </authorList>
    </citation>
    <scope>NUCLEOTIDE SEQUENCE</scope>
    <source>
        <strain evidence="8">S6</strain>
    </source>
</reference>
<dbReference type="Gene3D" id="3.30.2090.10">
    <property type="entry name" value="Multidrug efflux transporter AcrB TolC docking domain, DN and DC subdomains"/>
    <property type="match status" value="1"/>
</dbReference>
<keyword evidence="2" id="KW-1003">Cell membrane</keyword>
<evidence type="ECO:0000313" key="8">
    <source>
        <dbReference type="EMBL" id="QUD90806.1"/>
    </source>
</evidence>
<dbReference type="PANTHER" id="PTHR32063">
    <property type="match status" value="1"/>
</dbReference>
<keyword evidence="3" id="KW-0997">Cell inner membrane</keyword>
<evidence type="ECO:0000256" key="2">
    <source>
        <dbReference type="ARBA" id="ARBA00022475"/>
    </source>
</evidence>
<feature type="transmembrane region" description="Helical" evidence="7">
    <location>
        <begin position="183"/>
        <end position="201"/>
    </location>
</feature>
<dbReference type="KEGG" id="caul:KCG34_16230"/>
<keyword evidence="9" id="KW-1185">Reference proteome</keyword>
<evidence type="ECO:0000256" key="1">
    <source>
        <dbReference type="ARBA" id="ARBA00022448"/>
    </source>
</evidence>
<dbReference type="Gene3D" id="3.30.70.1440">
    <property type="entry name" value="Multidrug efflux transporter AcrB pore domain"/>
    <property type="match status" value="1"/>
</dbReference>
<evidence type="ECO:0000256" key="3">
    <source>
        <dbReference type="ARBA" id="ARBA00022519"/>
    </source>
</evidence>
<gene>
    <name evidence="8" type="ORF">KCG34_16230</name>
</gene>
<keyword evidence="1" id="KW-0813">Transport</keyword>
<dbReference type="PANTHER" id="PTHR32063:SF34">
    <property type="entry name" value="MULTIDRUG RESISTANCE PROTEIN MDTC"/>
    <property type="match status" value="1"/>
</dbReference>
<dbReference type="EMBL" id="CP073078">
    <property type="protein sequence ID" value="QUD90806.1"/>
    <property type="molecule type" value="Genomic_DNA"/>
</dbReference>
<dbReference type="SUPFAM" id="SSF82866">
    <property type="entry name" value="Multidrug efflux transporter AcrB transmembrane domain"/>
    <property type="match status" value="1"/>
</dbReference>
<evidence type="ECO:0000256" key="4">
    <source>
        <dbReference type="ARBA" id="ARBA00022692"/>
    </source>
</evidence>
<dbReference type="Proteomes" id="UP000676409">
    <property type="component" value="Chromosome"/>
</dbReference>
<protein>
    <submittedName>
        <fullName evidence="8">Efflux RND transporter permease subunit</fullName>
    </submittedName>
</protein>
<name>A0A975G682_9CAUL</name>
<dbReference type="InterPro" id="IPR027463">
    <property type="entry name" value="AcrB_DN_DC_subdom"/>
</dbReference>
<keyword evidence="4 7" id="KW-0812">Transmembrane</keyword>
<keyword evidence="5 7" id="KW-1133">Transmembrane helix</keyword>
<feature type="transmembrane region" description="Helical" evidence="7">
    <location>
        <begin position="234"/>
        <end position="259"/>
    </location>
</feature>
<evidence type="ECO:0000256" key="7">
    <source>
        <dbReference type="SAM" id="Phobius"/>
    </source>
</evidence>
<sequence length="370" mass="37992">MEVGPEWNQAPDMLRRLYVSTKSAATTKASNPNVGSTATTAAVAAPATGSAPASTNALSQTSLLATGSNGASVAAGTPSSLVGPAAPPARGASSGVAISSVGERMIPLAAITSFGPSAAPTSVNHQDGSVATTLSFNLQPGHSISEAVAAIDQAEQAIHMPATVQGAFAGTAKQAQDTFGNEPVLIAVALLAIYIVLGILYESYVHPLTVLSTLPSAGIGASLALLMFKTEFSLIAFIGVILLIGIVKKNAIMIIDFALDAERSQGLSTRDAIYQACILRFRPIMMTTFAALLGAVPLVVNSGTGSELRKPLGIAIIGGLIVSQLLTLLTTPVVYLYLDRFRRRSDDERRFSRGVGVAPPEAELGPSPAV</sequence>
<feature type="transmembrane region" description="Helical" evidence="7">
    <location>
        <begin position="279"/>
        <end position="300"/>
    </location>
</feature>